<evidence type="ECO:0000256" key="1">
    <source>
        <dbReference type="SAM" id="MobiDB-lite"/>
    </source>
</evidence>
<gene>
    <name evidence="2" type="ORF">GWI33_007180</name>
</gene>
<dbReference type="Proteomes" id="UP000625711">
    <property type="component" value="Unassembled WGS sequence"/>
</dbReference>
<dbReference type="AlphaFoldDB" id="A0A834IK89"/>
<organism evidence="2 3">
    <name type="scientific">Rhynchophorus ferrugineus</name>
    <name type="common">Red palm weevil</name>
    <name type="synonym">Curculio ferrugineus</name>
    <dbReference type="NCBI Taxonomy" id="354439"/>
    <lineage>
        <taxon>Eukaryota</taxon>
        <taxon>Metazoa</taxon>
        <taxon>Ecdysozoa</taxon>
        <taxon>Arthropoda</taxon>
        <taxon>Hexapoda</taxon>
        <taxon>Insecta</taxon>
        <taxon>Pterygota</taxon>
        <taxon>Neoptera</taxon>
        <taxon>Endopterygota</taxon>
        <taxon>Coleoptera</taxon>
        <taxon>Polyphaga</taxon>
        <taxon>Cucujiformia</taxon>
        <taxon>Curculionidae</taxon>
        <taxon>Dryophthorinae</taxon>
        <taxon>Rhynchophorus</taxon>
    </lineage>
</organism>
<protein>
    <submittedName>
        <fullName evidence="2">Uncharacterized protein</fullName>
    </submittedName>
</protein>
<keyword evidence="3" id="KW-1185">Reference proteome</keyword>
<dbReference type="EMBL" id="JAACXV010000359">
    <property type="protein sequence ID" value="KAF7279503.1"/>
    <property type="molecule type" value="Genomic_DNA"/>
</dbReference>
<reference evidence="2" key="1">
    <citation type="submission" date="2020-08" db="EMBL/GenBank/DDBJ databases">
        <title>Genome sequencing and assembly of the red palm weevil Rhynchophorus ferrugineus.</title>
        <authorList>
            <person name="Dias G.B."/>
            <person name="Bergman C.M."/>
            <person name="Manee M."/>
        </authorList>
    </citation>
    <scope>NUCLEOTIDE SEQUENCE</scope>
    <source>
        <strain evidence="2">AA-2017</strain>
        <tissue evidence="2">Whole larva</tissue>
    </source>
</reference>
<evidence type="ECO:0000313" key="3">
    <source>
        <dbReference type="Proteomes" id="UP000625711"/>
    </source>
</evidence>
<name>A0A834IK89_RHYFE</name>
<comment type="caution">
    <text evidence="2">The sequence shown here is derived from an EMBL/GenBank/DDBJ whole genome shotgun (WGS) entry which is preliminary data.</text>
</comment>
<sequence length="70" mass="7648">MGKSAVQVIQKLKLERVVGRKIAATSAPGDEEEEEEARERRTVTTKRTGSENCVSACLFSTTVHKSNAVK</sequence>
<proteinExistence type="predicted"/>
<evidence type="ECO:0000313" key="2">
    <source>
        <dbReference type="EMBL" id="KAF7279503.1"/>
    </source>
</evidence>
<accession>A0A834IK89</accession>
<feature type="region of interest" description="Disordered" evidence="1">
    <location>
        <begin position="23"/>
        <end position="47"/>
    </location>
</feature>